<evidence type="ECO:0000313" key="1">
    <source>
        <dbReference type="EMBL" id="KAJ8896415.1"/>
    </source>
</evidence>
<dbReference type="Proteomes" id="UP001159363">
    <property type="component" value="Chromosome 1"/>
</dbReference>
<dbReference type="EMBL" id="JARBHB010000001">
    <property type="protein sequence ID" value="KAJ8896415.1"/>
    <property type="molecule type" value="Genomic_DNA"/>
</dbReference>
<protein>
    <submittedName>
        <fullName evidence="1">Uncharacterized protein</fullName>
    </submittedName>
</protein>
<reference evidence="1 2" key="1">
    <citation type="submission" date="2023-02" db="EMBL/GenBank/DDBJ databases">
        <title>LHISI_Scaffold_Assembly.</title>
        <authorList>
            <person name="Stuart O.P."/>
            <person name="Cleave R."/>
            <person name="Magrath M.J.L."/>
            <person name="Mikheyev A.S."/>
        </authorList>
    </citation>
    <scope>NUCLEOTIDE SEQUENCE [LARGE SCALE GENOMIC DNA]</scope>
    <source>
        <strain evidence="1">Daus_M_001</strain>
        <tissue evidence="1">Leg muscle</tissue>
    </source>
</reference>
<organism evidence="1 2">
    <name type="scientific">Dryococelus australis</name>
    <dbReference type="NCBI Taxonomy" id="614101"/>
    <lineage>
        <taxon>Eukaryota</taxon>
        <taxon>Metazoa</taxon>
        <taxon>Ecdysozoa</taxon>
        <taxon>Arthropoda</taxon>
        <taxon>Hexapoda</taxon>
        <taxon>Insecta</taxon>
        <taxon>Pterygota</taxon>
        <taxon>Neoptera</taxon>
        <taxon>Polyneoptera</taxon>
        <taxon>Phasmatodea</taxon>
        <taxon>Verophasmatodea</taxon>
        <taxon>Anareolatae</taxon>
        <taxon>Phasmatidae</taxon>
        <taxon>Eurycanthinae</taxon>
        <taxon>Dryococelus</taxon>
    </lineage>
</organism>
<comment type="caution">
    <text evidence="1">The sequence shown here is derived from an EMBL/GenBank/DDBJ whole genome shotgun (WGS) entry which is preliminary data.</text>
</comment>
<keyword evidence="2" id="KW-1185">Reference proteome</keyword>
<proteinExistence type="predicted"/>
<accession>A0ABQ9II88</accession>
<gene>
    <name evidence="1" type="ORF">PR048_001759</name>
</gene>
<dbReference type="SUPFAM" id="SSF53098">
    <property type="entry name" value="Ribonuclease H-like"/>
    <property type="match status" value="1"/>
</dbReference>
<dbReference type="InterPro" id="IPR012337">
    <property type="entry name" value="RNaseH-like_sf"/>
</dbReference>
<evidence type="ECO:0000313" key="2">
    <source>
        <dbReference type="Proteomes" id="UP001159363"/>
    </source>
</evidence>
<sequence length="131" mass="15174">MSQLAQNNECPHKVYEDSWHSIRAQKVLKRTQTLFHLPQNKLIQDEPTRWDLIHSMLERLIEQKSAVASCILNNLYSVLKLFREVTTIVNDHSTSASQFIPLVNSLRKAVQLDTSVCMTSVKKDILRELEK</sequence>
<name>A0ABQ9II88_9NEOP</name>